<reference evidence="2 3" key="1">
    <citation type="submission" date="2022-04" db="EMBL/GenBank/DDBJ databases">
        <title>Chromosome-level reference genomes for two strains of Caenorhabditis briggsae: an improved platform for comparative genomics.</title>
        <authorList>
            <person name="Stevens L."/>
            <person name="Andersen E."/>
        </authorList>
    </citation>
    <scope>NUCLEOTIDE SEQUENCE [LARGE SCALE GENOMIC DNA]</scope>
    <source>
        <strain evidence="2">VX34</strain>
        <tissue evidence="2">Whole-organism</tissue>
    </source>
</reference>
<accession>A0AAE9E9I0</accession>
<keyword evidence="3" id="KW-1185">Reference proteome</keyword>
<dbReference type="Pfam" id="PF00646">
    <property type="entry name" value="F-box"/>
    <property type="match status" value="1"/>
</dbReference>
<proteinExistence type="predicted"/>
<dbReference type="EMBL" id="CP092620">
    <property type="protein sequence ID" value="UMM15100.1"/>
    <property type="molecule type" value="Genomic_DNA"/>
</dbReference>
<dbReference type="AlphaFoldDB" id="A0AAE9E9I0"/>
<dbReference type="InterPro" id="IPR001810">
    <property type="entry name" value="F-box_dom"/>
</dbReference>
<dbReference type="Pfam" id="PF07735">
    <property type="entry name" value="FBA_2"/>
    <property type="match status" value="2"/>
</dbReference>
<name>A0AAE9E9I0_CAEBR</name>
<sequence>MPIALLKFPTDLLREVFKLCDPFELYLSKYSKRTQKSIKSGGTKNWKLQFCGGNIIVASVDGLHYNFEVKKIDKLMPLINKMHVNQNFECLKKFPPKFRHQLDKFPKNILIASSFLFTIDQLLECTCVRIELWGSLLSNQDMAVFFQKRKKTRSFPNLRWLQIYSKNIDDKSPILETIPPIENDGNRRTRISFRADRIDNPVHVIKDNGTVGLLRVEMPIAILNFPTDLLREVFKLCDPFELYALSKCSKRTQKSIKSGGTKNWKLQFCGGNIIVASVDGLHYNFGRTENPDDYFKTKNAVGYGNYMSIEFGDPFDVFFYLIDTYRIRVVESLGIYFGSFEQFSKGARELIGRNIEIEQVYIEDTSEVKDVEKLMPLLNNMNITQKFVCLKQFPSKFRHQLDKFPTRILIHYSFWFNISQLLECTCVRIELQESILTNQDIDAFFQKWKKPGSFPNLRWLQIVSKKIDGKSPILGMIPPILHVSRPRSAVSWHADRVTDYVRVTKDNGRVGFLNVQLGTWSTLKFLVAPII</sequence>
<dbReference type="PANTHER" id="PTHR21503:SF52">
    <property type="entry name" value="F-BOX DOMAIN-CONTAINING PROTEIN"/>
    <property type="match status" value="1"/>
</dbReference>
<evidence type="ECO:0000313" key="3">
    <source>
        <dbReference type="Proteomes" id="UP000829354"/>
    </source>
</evidence>
<evidence type="ECO:0000259" key="1">
    <source>
        <dbReference type="PROSITE" id="PS50181"/>
    </source>
</evidence>
<gene>
    <name evidence="2" type="ORF">L5515_002661</name>
</gene>
<dbReference type="InterPro" id="IPR012885">
    <property type="entry name" value="F-box_Sdz-33"/>
</dbReference>
<dbReference type="PROSITE" id="PS50181">
    <property type="entry name" value="FBOX"/>
    <property type="match status" value="1"/>
</dbReference>
<protein>
    <recommendedName>
        <fullName evidence="1">F-box domain-containing protein</fullName>
    </recommendedName>
</protein>
<dbReference type="Proteomes" id="UP000829354">
    <property type="component" value="Chromosome I"/>
</dbReference>
<feature type="domain" description="F-box" evidence="1">
    <location>
        <begin position="219"/>
        <end position="267"/>
    </location>
</feature>
<dbReference type="PANTHER" id="PTHR21503">
    <property type="entry name" value="F-BOX-CONTAINING HYPOTHETICAL PROTEIN C.ELEGANS"/>
    <property type="match status" value="1"/>
</dbReference>
<organism evidence="2 3">
    <name type="scientific">Caenorhabditis briggsae</name>
    <dbReference type="NCBI Taxonomy" id="6238"/>
    <lineage>
        <taxon>Eukaryota</taxon>
        <taxon>Metazoa</taxon>
        <taxon>Ecdysozoa</taxon>
        <taxon>Nematoda</taxon>
        <taxon>Chromadorea</taxon>
        <taxon>Rhabditida</taxon>
        <taxon>Rhabditina</taxon>
        <taxon>Rhabditomorpha</taxon>
        <taxon>Rhabditoidea</taxon>
        <taxon>Rhabditidae</taxon>
        <taxon>Peloderinae</taxon>
        <taxon>Caenorhabditis</taxon>
    </lineage>
</organism>
<evidence type="ECO:0000313" key="2">
    <source>
        <dbReference type="EMBL" id="UMM15100.1"/>
    </source>
</evidence>